<sequence>MSALRDELIAGIRASRERFESAGDRAEELRTLPHDAVGTLRSLGLFWLKTPAELGGTPLPPVEFCDVIEELAYVDTSTAWAAMIGAGCNGLTGGWLPEAGARRIFGGADGDSAPGVAGAARPVVAGQLAPRGVGHPVAGGYLVTGRWGFSSGIVHADWLIGAFRPGSSAAGDGDGEDGAAGTGFGRMVVFLVPKAQAEVIDNWHVAGLQGTGSLDFSVDGIFVPAEFTYDLGSPAVRGGDLFRLGMPAFVSNEVPPLAIGLARRALDDMTDLATHTARFPGGPTVSERAVFHKELGRAETRIRAAKAVHREAMAAAWDAAVAGAVPGEELQLAVTTASVYAVETCAEVVTDLFRYGGGRVLALANPMQRHLRNVLAARQHLALSEENYEIAGRYLLQSAKARRG</sequence>
<dbReference type="RefSeq" id="WP_145851799.1">
    <property type="nucleotide sequence ID" value="NZ_RPFW01000001.1"/>
</dbReference>
<evidence type="ECO:0000256" key="1">
    <source>
        <dbReference type="ARBA" id="ARBA00023002"/>
    </source>
</evidence>
<dbReference type="AlphaFoldDB" id="A0A6P2C6L0"/>
<evidence type="ECO:0000313" key="6">
    <source>
        <dbReference type="Proteomes" id="UP000460272"/>
    </source>
</evidence>
<dbReference type="GO" id="GO:0050660">
    <property type="term" value="F:flavin adenine dinucleotide binding"/>
    <property type="evidence" value="ECO:0007669"/>
    <property type="project" value="InterPro"/>
</dbReference>
<accession>A0A6P2C6L0</accession>
<dbReference type="InterPro" id="IPR036250">
    <property type="entry name" value="AcylCo_DH-like_C"/>
</dbReference>
<dbReference type="SUPFAM" id="SSF56645">
    <property type="entry name" value="Acyl-CoA dehydrogenase NM domain-like"/>
    <property type="match status" value="1"/>
</dbReference>
<dbReference type="InterPro" id="IPR013107">
    <property type="entry name" value="Acyl-CoA_DH_C"/>
</dbReference>
<dbReference type="PIRSF" id="PIRSF016578">
    <property type="entry name" value="HsaA"/>
    <property type="match status" value="1"/>
</dbReference>
<feature type="domain" description="Acyl-CoA dehydrogenase C-terminal" evidence="4">
    <location>
        <begin position="258"/>
        <end position="384"/>
    </location>
</feature>
<dbReference type="OrthoDB" id="3404950at2"/>
<dbReference type="Pfam" id="PF02771">
    <property type="entry name" value="Acyl-CoA_dh_N"/>
    <property type="match status" value="1"/>
</dbReference>
<dbReference type="InterPro" id="IPR013786">
    <property type="entry name" value="AcylCoA_DH/ox_N"/>
</dbReference>
<dbReference type="InterPro" id="IPR009100">
    <property type="entry name" value="AcylCoA_DH/oxidase_NM_dom_sf"/>
</dbReference>
<dbReference type="GO" id="GO:0003995">
    <property type="term" value="F:acyl-CoA dehydrogenase activity"/>
    <property type="evidence" value="ECO:0007669"/>
    <property type="project" value="TreeGrafter"/>
</dbReference>
<comment type="similarity">
    <text evidence="2">Belongs to the HpaH/HsaA monooxygenase family.</text>
</comment>
<protein>
    <recommendedName>
        <fullName evidence="7">Acyl-CoA dehydrogenase</fullName>
    </recommendedName>
</protein>
<reference evidence="5 6" key="1">
    <citation type="submission" date="2018-11" db="EMBL/GenBank/DDBJ databases">
        <title>Trebonia kvetii gen.nov., sp.nov., a novel acidophilic actinobacterium, and proposal of the new actinobacterial family Treboniaceae fam. nov.</title>
        <authorList>
            <person name="Rapoport D."/>
            <person name="Sagova-Mareckova M."/>
            <person name="Sedlacek I."/>
            <person name="Provaznik J."/>
            <person name="Kralova S."/>
            <person name="Pavlinic D."/>
            <person name="Benes V."/>
            <person name="Kopecky J."/>
        </authorList>
    </citation>
    <scope>NUCLEOTIDE SEQUENCE [LARGE SCALE GENOMIC DNA]</scope>
    <source>
        <strain evidence="5 6">15Tr583</strain>
    </source>
</reference>
<dbReference type="InterPro" id="IPR046373">
    <property type="entry name" value="Acyl-CoA_Oxase/DH_mid-dom_sf"/>
</dbReference>
<keyword evidence="1" id="KW-0560">Oxidoreductase</keyword>
<dbReference type="InterPro" id="IPR050741">
    <property type="entry name" value="Acyl-CoA_dehydrogenase"/>
</dbReference>
<evidence type="ECO:0000259" key="4">
    <source>
        <dbReference type="Pfam" id="PF08028"/>
    </source>
</evidence>
<dbReference type="Pfam" id="PF08028">
    <property type="entry name" value="Acyl-CoA_dh_2"/>
    <property type="match status" value="1"/>
</dbReference>
<dbReference type="PANTHER" id="PTHR48083">
    <property type="entry name" value="MEDIUM-CHAIN SPECIFIC ACYL-COA DEHYDROGENASE, MITOCHONDRIAL-RELATED"/>
    <property type="match status" value="1"/>
</dbReference>
<evidence type="ECO:0000313" key="5">
    <source>
        <dbReference type="EMBL" id="TVZ07044.1"/>
    </source>
</evidence>
<proteinExistence type="inferred from homology"/>
<dbReference type="Proteomes" id="UP000460272">
    <property type="component" value="Unassembled WGS sequence"/>
</dbReference>
<comment type="caution">
    <text evidence="5">The sequence shown here is derived from an EMBL/GenBank/DDBJ whole genome shotgun (WGS) entry which is preliminary data.</text>
</comment>
<dbReference type="PANTHER" id="PTHR48083:SF5">
    <property type="entry name" value="NRGC PROTEIN"/>
    <property type="match status" value="1"/>
</dbReference>
<dbReference type="Gene3D" id="1.10.540.10">
    <property type="entry name" value="Acyl-CoA dehydrogenase/oxidase, N-terminal domain"/>
    <property type="match status" value="1"/>
</dbReference>
<evidence type="ECO:0000256" key="2">
    <source>
        <dbReference type="ARBA" id="ARBA00049661"/>
    </source>
</evidence>
<feature type="domain" description="Acyl-CoA dehydrogenase/oxidase N-terminal" evidence="3">
    <location>
        <begin position="24"/>
        <end position="86"/>
    </location>
</feature>
<evidence type="ECO:0008006" key="7">
    <source>
        <dbReference type="Google" id="ProtNLM"/>
    </source>
</evidence>
<dbReference type="EMBL" id="RPFW01000001">
    <property type="protein sequence ID" value="TVZ07044.1"/>
    <property type="molecule type" value="Genomic_DNA"/>
</dbReference>
<organism evidence="5 6">
    <name type="scientific">Trebonia kvetii</name>
    <dbReference type="NCBI Taxonomy" id="2480626"/>
    <lineage>
        <taxon>Bacteria</taxon>
        <taxon>Bacillati</taxon>
        <taxon>Actinomycetota</taxon>
        <taxon>Actinomycetes</taxon>
        <taxon>Streptosporangiales</taxon>
        <taxon>Treboniaceae</taxon>
        <taxon>Trebonia</taxon>
    </lineage>
</organism>
<dbReference type="SUPFAM" id="SSF47203">
    <property type="entry name" value="Acyl-CoA dehydrogenase C-terminal domain-like"/>
    <property type="match status" value="1"/>
</dbReference>
<dbReference type="GO" id="GO:0033539">
    <property type="term" value="P:fatty acid beta-oxidation using acyl-CoA dehydrogenase"/>
    <property type="evidence" value="ECO:0007669"/>
    <property type="project" value="TreeGrafter"/>
</dbReference>
<dbReference type="Gene3D" id="2.40.110.10">
    <property type="entry name" value="Butyryl-CoA Dehydrogenase, subunit A, domain 2"/>
    <property type="match status" value="1"/>
</dbReference>
<dbReference type="Gene3D" id="1.20.140.10">
    <property type="entry name" value="Butyryl-CoA Dehydrogenase, subunit A, domain 3"/>
    <property type="match status" value="1"/>
</dbReference>
<keyword evidence="6" id="KW-1185">Reference proteome</keyword>
<dbReference type="GO" id="GO:0005737">
    <property type="term" value="C:cytoplasm"/>
    <property type="evidence" value="ECO:0007669"/>
    <property type="project" value="TreeGrafter"/>
</dbReference>
<name>A0A6P2C6L0_9ACTN</name>
<gene>
    <name evidence="5" type="ORF">EAS64_06900</name>
</gene>
<dbReference type="InterPro" id="IPR037069">
    <property type="entry name" value="AcylCoA_DH/ox_N_sf"/>
</dbReference>
<evidence type="ECO:0000259" key="3">
    <source>
        <dbReference type="Pfam" id="PF02771"/>
    </source>
</evidence>